<name>A0A543I9A0_9ACTN</name>
<keyword evidence="2" id="KW-1185">Reference proteome</keyword>
<comment type="caution">
    <text evidence="1">The sequence shown here is derived from an EMBL/GenBank/DDBJ whole genome shotgun (WGS) entry which is preliminary data.</text>
</comment>
<dbReference type="InterPro" id="IPR029063">
    <property type="entry name" value="SAM-dependent_MTases_sf"/>
</dbReference>
<protein>
    <recommendedName>
        <fullName evidence="3">Spermidine synthase</fullName>
    </recommendedName>
</protein>
<evidence type="ECO:0000313" key="1">
    <source>
        <dbReference type="EMBL" id="TQM67070.1"/>
    </source>
</evidence>
<evidence type="ECO:0000313" key="2">
    <source>
        <dbReference type="Proteomes" id="UP000316706"/>
    </source>
</evidence>
<dbReference type="Gene3D" id="3.40.50.150">
    <property type="entry name" value="Vaccinia Virus protein VP39"/>
    <property type="match status" value="1"/>
</dbReference>
<dbReference type="RefSeq" id="WP_141966124.1">
    <property type="nucleotide sequence ID" value="NZ_VFPO01000001.1"/>
</dbReference>
<dbReference type="EMBL" id="VFPO01000001">
    <property type="protein sequence ID" value="TQM67070.1"/>
    <property type="molecule type" value="Genomic_DNA"/>
</dbReference>
<proteinExistence type="predicted"/>
<gene>
    <name evidence="1" type="ORF">FHX41_0667</name>
</gene>
<evidence type="ECO:0008006" key="3">
    <source>
        <dbReference type="Google" id="ProtNLM"/>
    </source>
</evidence>
<organism evidence="1 2">
    <name type="scientific">Actinomadura hallensis</name>
    <dbReference type="NCBI Taxonomy" id="337895"/>
    <lineage>
        <taxon>Bacteria</taxon>
        <taxon>Bacillati</taxon>
        <taxon>Actinomycetota</taxon>
        <taxon>Actinomycetes</taxon>
        <taxon>Streptosporangiales</taxon>
        <taxon>Thermomonosporaceae</taxon>
        <taxon>Actinomadura</taxon>
    </lineage>
</organism>
<dbReference type="AlphaFoldDB" id="A0A543I9A0"/>
<accession>A0A543I9A0</accession>
<sequence>MGARFEELVWCPTPMGDLSLRRRRDPVQDVDVYEIKLDDEFLMSSLWTAGETELARLGLAGARGADLDVLVGGLGLGFTADAVLDDPRVRSLVVVEALAEVIDWHHARLVPLGKRLTTDGRCDLVHGDFFSMASSPDGPDPRPPGGRFHAVLLDIDHSPRHVLDPAHAAFYRPEPLSRLARRLHPGGVFALWSNDPPDDDFTAVLRDAFAEVTAHVVEFRNPIQGGTSANTVYVARTPGPEDAITQR</sequence>
<dbReference type="Proteomes" id="UP000316706">
    <property type="component" value="Unassembled WGS sequence"/>
</dbReference>
<dbReference type="SUPFAM" id="SSF53335">
    <property type="entry name" value="S-adenosyl-L-methionine-dependent methyltransferases"/>
    <property type="match status" value="1"/>
</dbReference>
<reference evidence="1 2" key="1">
    <citation type="submission" date="2019-06" db="EMBL/GenBank/DDBJ databases">
        <title>Sequencing the genomes of 1000 actinobacteria strains.</title>
        <authorList>
            <person name="Klenk H.-P."/>
        </authorList>
    </citation>
    <scope>NUCLEOTIDE SEQUENCE [LARGE SCALE GENOMIC DNA]</scope>
    <source>
        <strain evidence="1 2">DSM 45043</strain>
    </source>
</reference>
<dbReference type="OrthoDB" id="9793351at2"/>